<evidence type="ECO:0000256" key="2">
    <source>
        <dbReference type="ARBA" id="ARBA00023067"/>
    </source>
</evidence>
<dbReference type="InterPro" id="IPR000119">
    <property type="entry name" value="Hist_DNA-bd"/>
</dbReference>
<keyword evidence="6" id="KW-1185">Reference proteome</keyword>
<dbReference type="EMBL" id="NNRL01000114">
    <property type="protein sequence ID" value="OYR19589.1"/>
    <property type="molecule type" value="Genomic_DNA"/>
</dbReference>
<sequence>MTTTTEIADKIATEQNLTKAQAKAIVDSVFKEISEAARSGAETSIPGFGKFKIKDTPEREGRNPSTGATIKIAASKKLTFTPAKAIKDALNG</sequence>
<evidence type="ECO:0000256" key="1">
    <source>
        <dbReference type="ARBA" id="ARBA00010529"/>
    </source>
</evidence>
<dbReference type="PANTHER" id="PTHR33175:SF3">
    <property type="entry name" value="DNA-BINDING PROTEIN HU-BETA"/>
    <property type="match status" value="1"/>
</dbReference>
<evidence type="ECO:0000256" key="3">
    <source>
        <dbReference type="ARBA" id="ARBA00023125"/>
    </source>
</evidence>
<protein>
    <submittedName>
        <fullName evidence="5">Bacterial DNA-binding family protein</fullName>
    </submittedName>
</protein>
<dbReference type="Gene3D" id="4.10.520.10">
    <property type="entry name" value="IHF-like DNA-binding proteins"/>
    <property type="match status" value="1"/>
</dbReference>
<evidence type="ECO:0000313" key="6">
    <source>
        <dbReference type="Proteomes" id="UP000216478"/>
    </source>
</evidence>
<comment type="similarity">
    <text evidence="1 4">Belongs to the bacterial histone-like protein family.</text>
</comment>
<evidence type="ECO:0000256" key="4">
    <source>
        <dbReference type="RuleBase" id="RU003939"/>
    </source>
</evidence>
<comment type="caution">
    <text evidence="5">The sequence shown here is derived from an EMBL/GenBank/DDBJ whole genome shotgun (WGS) entry which is preliminary data.</text>
</comment>
<dbReference type="GO" id="GO:0030527">
    <property type="term" value="F:structural constituent of chromatin"/>
    <property type="evidence" value="ECO:0007669"/>
    <property type="project" value="InterPro"/>
</dbReference>
<proteinExistence type="inferred from homology"/>
<organism evidence="5 6">
    <name type="scientific">Brucella grignonensis</name>
    <dbReference type="NCBI Taxonomy" id="94627"/>
    <lineage>
        <taxon>Bacteria</taxon>
        <taxon>Pseudomonadati</taxon>
        <taxon>Pseudomonadota</taxon>
        <taxon>Alphaproteobacteria</taxon>
        <taxon>Hyphomicrobiales</taxon>
        <taxon>Brucellaceae</taxon>
        <taxon>Brucella/Ochrobactrum group</taxon>
        <taxon>Brucella</taxon>
    </lineage>
</organism>
<dbReference type="OrthoDB" id="9799835at2"/>
<reference evidence="5 6" key="1">
    <citation type="submission" date="2017-07" db="EMBL/GenBank/DDBJ databases">
        <title>Phylogenetic study on the rhizospheric bacterium Ochrobactrum sp. A44.</title>
        <authorList>
            <person name="Krzyzanowska D.M."/>
            <person name="Ossowicki A."/>
            <person name="Rajewska M."/>
            <person name="Maciag T."/>
            <person name="Kaczynski Z."/>
            <person name="Czerwicka M."/>
            <person name="Jafra S."/>
        </authorList>
    </citation>
    <scope>NUCLEOTIDE SEQUENCE [LARGE SCALE GENOMIC DNA]</scope>
    <source>
        <strain evidence="5 6">OgA9a</strain>
    </source>
</reference>
<name>A0A256FXM4_9HYPH</name>
<gene>
    <name evidence="5" type="ORF">CEV33_4825</name>
</gene>
<dbReference type="PRINTS" id="PR01727">
    <property type="entry name" value="DNABINDINGHU"/>
</dbReference>
<dbReference type="RefSeq" id="WP_094538728.1">
    <property type="nucleotide sequence ID" value="NZ_JBHEER010000017.1"/>
</dbReference>
<dbReference type="SUPFAM" id="SSF47729">
    <property type="entry name" value="IHF-like DNA-binding proteins"/>
    <property type="match status" value="1"/>
</dbReference>
<dbReference type="Proteomes" id="UP000216478">
    <property type="component" value="Unassembled WGS sequence"/>
</dbReference>
<dbReference type="SMART" id="SM00411">
    <property type="entry name" value="BHL"/>
    <property type="match status" value="1"/>
</dbReference>
<dbReference type="GO" id="GO:0030261">
    <property type="term" value="P:chromosome condensation"/>
    <property type="evidence" value="ECO:0007669"/>
    <property type="project" value="UniProtKB-KW"/>
</dbReference>
<keyword evidence="3 5" id="KW-0238">DNA-binding</keyword>
<dbReference type="InterPro" id="IPR010992">
    <property type="entry name" value="IHF-like_DNA-bd_dom_sf"/>
</dbReference>
<evidence type="ECO:0000313" key="5">
    <source>
        <dbReference type="EMBL" id="OYR19589.1"/>
    </source>
</evidence>
<dbReference type="AlphaFoldDB" id="A0A256FXM4"/>
<accession>A0A256FXM4</accession>
<dbReference type="CDD" id="cd00591">
    <property type="entry name" value="HU_IHF"/>
    <property type="match status" value="1"/>
</dbReference>
<dbReference type="GO" id="GO:0003677">
    <property type="term" value="F:DNA binding"/>
    <property type="evidence" value="ECO:0007669"/>
    <property type="project" value="UniProtKB-KW"/>
</dbReference>
<dbReference type="PANTHER" id="PTHR33175">
    <property type="entry name" value="DNA-BINDING PROTEIN HU"/>
    <property type="match status" value="1"/>
</dbReference>
<keyword evidence="2" id="KW-0226">DNA condensation</keyword>
<dbReference type="Pfam" id="PF00216">
    <property type="entry name" value="Bac_DNA_binding"/>
    <property type="match status" value="1"/>
</dbReference>